<accession>A0A2X1BK12</accession>
<feature type="transmembrane region" description="Helical" evidence="1">
    <location>
        <begin position="26"/>
        <end position="46"/>
    </location>
</feature>
<keyword evidence="1" id="KW-0812">Transmembrane</keyword>
<evidence type="ECO:0000313" key="2">
    <source>
        <dbReference type="EMBL" id="SPU52862.1"/>
    </source>
</evidence>
<dbReference type="EMBL" id="UAQP01000005">
    <property type="protein sequence ID" value="SPU52862.1"/>
    <property type="molecule type" value="Genomic_DNA"/>
</dbReference>
<keyword evidence="1" id="KW-0472">Membrane</keyword>
<feature type="transmembrane region" description="Helical" evidence="1">
    <location>
        <begin position="52"/>
        <end position="71"/>
    </location>
</feature>
<proteinExistence type="predicted"/>
<dbReference type="RefSeq" id="WP_112862115.1">
    <property type="nucleotide sequence ID" value="NZ_UAQP01000005.1"/>
</dbReference>
<evidence type="ECO:0000313" key="3">
    <source>
        <dbReference type="Proteomes" id="UP000251186"/>
    </source>
</evidence>
<protein>
    <submittedName>
        <fullName evidence="2">Uncharacterized protein</fullName>
    </submittedName>
</protein>
<dbReference type="AlphaFoldDB" id="A0A2X1BK12"/>
<evidence type="ECO:0000256" key="1">
    <source>
        <dbReference type="SAM" id="Phobius"/>
    </source>
</evidence>
<reference evidence="2 3" key="1">
    <citation type="submission" date="2018-06" db="EMBL/GenBank/DDBJ databases">
        <authorList>
            <consortium name="Pathogen Informatics"/>
            <person name="Doyle S."/>
        </authorList>
    </citation>
    <scope>NUCLEOTIDE SEQUENCE [LARGE SCALE GENOMIC DNA]</scope>
    <source>
        <strain evidence="2 3">NCTC11166</strain>
    </source>
</reference>
<gene>
    <name evidence="2" type="ORF">NCTC11166_01190</name>
</gene>
<name>A0A2X1BK12_BREVE</name>
<sequence>MTSFHQRFFNRRLTGFYSKGPKARRFSFIGLGVFLTLGATGLALLFNGQKTLGQIILGALAILIIAYNGFVSTRSDL</sequence>
<keyword evidence="1" id="KW-1133">Transmembrane helix</keyword>
<dbReference type="Proteomes" id="UP000251186">
    <property type="component" value="Unassembled WGS sequence"/>
</dbReference>
<organism evidence="2 3">
    <name type="scientific">Brevundimonas vesicularis</name>
    <name type="common">Pseudomonas vesicularis</name>
    <dbReference type="NCBI Taxonomy" id="41276"/>
    <lineage>
        <taxon>Bacteria</taxon>
        <taxon>Pseudomonadati</taxon>
        <taxon>Pseudomonadota</taxon>
        <taxon>Alphaproteobacteria</taxon>
        <taxon>Caulobacterales</taxon>
        <taxon>Caulobacteraceae</taxon>
        <taxon>Brevundimonas</taxon>
    </lineage>
</organism>